<proteinExistence type="predicted"/>
<name>A0A7S3YLV8_9EUKA</name>
<organism evidence="4">
    <name type="scientific">Lotharella globosa</name>
    <dbReference type="NCBI Taxonomy" id="91324"/>
    <lineage>
        <taxon>Eukaryota</taxon>
        <taxon>Sar</taxon>
        <taxon>Rhizaria</taxon>
        <taxon>Cercozoa</taxon>
        <taxon>Chlorarachniophyceae</taxon>
        <taxon>Lotharella</taxon>
    </lineage>
</organism>
<dbReference type="Gene3D" id="6.10.150.10">
    <property type="match status" value="1"/>
</dbReference>
<dbReference type="PROSITE" id="PS51073">
    <property type="entry name" value="RPEL"/>
    <property type="match status" value="1"/>
</dbReference>
<dbReference type="Gene3D" id="6.10.140.2040">
    <property type="match status" value="1"/>
</dbReference>
<evidence type="ECO:0000256" key="2">
    <source>
        <dbReference type="PROSITE-ProRule" id="PRU00401"/>
    </source>
</evidence>
<protein>
    <submittedName>
        <fullName evidence="4">Uncharacterized protein</fullName>
    </submittedName>
</protein>
<dbReference type="InterPro" id="IPR004018">
    <property type="entry name" value="RPEL_repeat"/>
</dbReference>
<evidence type="ECO:0000256" key="1">
    <source>
        <dbReference type="ARBA" id="ARBA00022737"/>
    </source>
</evidence>
<dbReference type="EMBL" id="HBIV01010191">
    <property type="protein sequence ID" value="CAE0655679.1"/>
    <property type="molecule type" value="Transcribed_RNA"/>
</dbReference>
<accession>A0A7S3YLV8</accession>
<gene>
    <name evidence="4" type="ORF">LGLO00237_LOCUS7669</name>
</gene>
<sequence length="367" mass="41293">MSDQIKAAEPTKEAKETGDAKDSKNNNETDPARTLEKKLKRRPSIKEVMDKNILKKGGKLAGPIAALEKQNLEKKLNDKIARRGSKDDAMKKAGGMEGSNIAPKLQKAAKELEFKLKSDHLNRELANRESKEDAEAKATLFPDTNMAPSLRATARKLKQELTKNKLNQLLENRPTPAQLVSEGVVNPRISSRIKAVAKVLEHNRKTDKVGHLLEDRSDVEELRKRGVLTADSKIAPRLQGVAKQLEFNLAKSNFHYQYSRRKSIDDLIKAGIVRPDNFQECVQPLLIVHPSLNLLKFLVIVPTSYTLLCDASKALLTYNLREGILRYLKAQDEEKDEVRLFLVSGPHPRYDTLPHTVHTRAPQQTDN</sequence>
<feature type="compositionally biased region" description="Basic and acidic residues" evidence="3">
    <location>
        <begin position="9"/>
        <end position="37"/>
    </location>
</feature>
<reference evidence="4" key="1">
    <citation type="submission" date="2021-01" db="EMBL/GenBank/DDBJ databases">
        <authorList>
            <person name="Corre E."/>
            <person name="Pelletier E."/>
            <person name="Niang G."/>
            <person name="Scheremetjew M."/>
            <person name="Finn R."/>
            <person name="Kale V."/>
            <person name="Holt S."/>
            <person name="Cochrane G."/>
            <person name="Meng A."/>
            <person name="Brown T."/>
            <person name="Cohen L."/>
        </authorList>
    </citation>
    <scope>NUCLEOTIDE SEQUENCE</scope>
    <source>
        <strain evidence="4">CCCM811</strain>
    </source>
</reference>
<feature type="region of interest" description="Disordered" evidence="3">
    <location>
        <begin position="1"/>
        <end position="50"/>
    </location>
</feature>
<evidence type="ECO:0000256" key="3">
    <source>
        <dbReference type="SAM" id="MobiDB-lite"/>
    </source>
</evidence>
<feature type="repeat" description="RPEL" evidence="2">
    <location>
        <begin position="33"/>
        <end position="58"/>
    </location>
</feature>
<dbReference type="AlphaFoldDB" id="A0A7S3YLV8"/>
<keyword evidence="1" id="KW-0677">Repeat</keyword>
<evidence type="ECO:0000313" key="4">
    <source>
        <dbReference type="EMBL" id="CAE0655679.1"/>
    </source>
</evidence>